<gene>
    <name evidence="13" type="primary">Contig9299.g470</name>
    <name evidence="13" type="ORF">STYLEM_20700</name>
</gene>
<dbReference type="GO" id="GO:0004707">
    <property type="term" value="F:MAP kinase activity"/>
    <property type="evidence" value="ECO:0007669"/>
    <property type="project" value="UniProtKB-EC"/>
</dbReference>
<comment type="catalytic activity">
    <reaction evidence="7">
        <text>L-seryl-[protein] + ATP = O-phospho-L-seryl-[protein] + ADP + H(+)</text>
        <dbReference type="Rhea" id="RHEA:17989"/>
        <dbReference type="Rhea" id="RHEA-COMP:9863"/>
        <dbReference type="Rhea" id="RHEA-COMP:11604"/>
        <dbReference type="ChEBI" id="CHEBI:15378"/>
        <dbReference type="ChEBI" id="CHEBI:29999"/>
        <dbReference type="ChEBI" id="CHEBI:30616"/>
        <dbReference type="ChEBI" id="CHEBI:83421"/>
        <dbReference type="ChEBI" id="CHEBI:456216"/>
        <dbReference type="EC" id="2.7.11.1"/>
    </reaction>
</comment>
<evidence type="ECO:0000259" key="12">
    <source>
        <dbReference type="PROSITE" id="PS50011"/>
    </source>
</evidence>
<comment type="activity regulation">
    <text evidence="10">Activated by threonine and tyrosine phosphorylation.</text>
</comment>
<evidence type="ECO:0000256" key="2">
    <source>
        <dbReference type="ARBA" id="ARBA00022679"/>
    </source>
</evidence>
<evidence type="ECO:0000256" key="6">
    <source>
        <dbReference type="ARBA" id="ARBA00047899"/>
    </source>
</evidence>
<dbReference type="InParanoid" id="A0A078BAY0"/>
<dbReference type="InterPro" id="IPR000719">
    <property type="entry name" value="Prot_kinase_dom"/>
</dbReference>
<feature type="binding site" evidence="8">
    <location>
        <position position="49"/>
    </location>
    <ligand>
        <name>ATP</name>
        <dbReference type="ChEBI" id="CHEBI:30616"/>
    </ligand>
</feature>
<dbReference type="InterPro" id="IPR008271">
    <property type="entry name" value="Ser/Thr_kinase_AS"/>
</dbReference>
<dbReference type="InterPro" id="IPR050117">
    <property type="entry name" value="MAPK"/>
</dbReference>
<sequence length="479" mass="55188">MRRGLNINQFQDWQCGQDYELVKLLGTGSYGQVASAVHKPTGKKVAIKKMDNIFDDEVDCKRILREITLLRRLRHPYVVELFDIIEPADVDKFDTLYVVLELAESDLKKVIKSAIHLQLKHIQLVVYNLFCAVRYLHSANVLHRDLKPANILVNEDCSVKICDFGLARSIAGVEQASLIIGSSKRFGKNEENSMRTDENHEEVTLKGTEPARLHHQDQTVEELKKEEEEKGADTTPTSQMTEAQKRQEMTKRLLKTKDQRKNIKRELTGHVVTRWYRAPELILLEKEYGPAIDVWSVGCIFAELLGMMKESAPTYLDRRPLFPGKSCFPLSPDHDSKSVDNRHGFPISTNDQLAVIFLVIGTPNEEDKSFVTDQKALDYLNAFPNREKVDLCTIYPGAGEEAIDLLHKILVFNPYFRISLDDCLEHPFFKSMRKPDKEQKATEGVHFDWEKETMDIPKLRQHFLEEIMYFKKLREKGAQ</sequence>
<dbReference type="FunFam" id="3.30.200.20:FF:000046">
    <property type="entry name" value="Mitogen-activated protein kinase"/>
    <property type="match status" value="1"/>
</dbReference>
<dbReference type="PROSITE" id="PS00108">
    <property type="entry name" value="PROTEIN_KINASE_ST"/>
    <property type="match status" value="1"/>
</dbReference>
<dbReference type="EMBL" id="CCKQ01019525">
    <property type="protein sequence ID" value="CDW91544.1"/>
    <property type="molecule type" value="Genomic_DNA"/>
</dbReference>
<feature type="domain" description="Protein kinase" evidence="12">
    <location>
        <begin position="19"/>
        <end position="429"/>
    </location>
</feature>
<dbReference type="InterPro" id="IPR017441">
    <property type="entry name" value="Protein_kinase_ATP_BS"/>
</dbReference>
<evidence type="ECO:0000256" key="5">
    <source>
        <dbReference type="ARBA" id="ARBA00022840"/>
    </source>
</evidence>
<evidence type="ECO:0000256" key="7">
    <source>
        <dbReference type="ARBA" id="ARBA00048679"/>
    </source>
</evidence>
<dbReference type="GO" id="GO:0106310">
    <property type="term" value="F:protein serine kinase activity"/>
    <property type="evidence" value="ECO:0007669"/>
    <property type="project" value="RHEA"/>
</dbReference>
<dbReference type="SUPFAM" id="SSF56112">
    <property type="entry name" value="Protein kinase-like (PK-like)"/>
    <property type="match status" value="1"/>
</dbReference>
<evidence type="ECO:0000256" key="8">
    <source>
        <dbReference type="PROSITE-ProRule" id="PRU10141"/>
    </source>
</evidence>
<dbReference type="SMART" id="SM00220">
    <property type="entry name" value="S_TKc"/>
    <property type="match status" value="1"/>
</dbReference>
<reference evidence="13 14" key="1">
    <citation type="submission" date="2014-06" db="EMBL/GenBank/DDBJ databases">
        <authorList>
            <person name="Swart Estienne"/>
        </authorList>
    </citation>
    <scope>NUCLEOTIDE SEQUENCE [LARGE SCALE GENOMIC DNA]</scope>
    <source>
        <strain evidence="13 14">130c</strain>
    </source>
</reference>
<dbReference type="Gene3D" id="1.10.510.10">
    <property type="entry name" value="Transferase(Phosphotransferase) domain 1"/>
    <property type="match status" value="1"/>
</dbReference>
<evidence type="ECO:0000256" key="1">
    <source>
        <dbReference type="ARBA" id="ARBA00022527"/>
    </source>
</evidence>
<evidence type="ECO:0000256" key="10">
    <source>
        <dbReference type="RuleBase" id="RU361165"/>
    </source>
</evidence>
<protein>
    <recommendedName>
        <fullName evidence="10">Mitogen-activated protein kinase</fullName>
        <ecNumber evidence="10">2.7.11.24</ecNumber>
    </recommendedName>
</protein>
<organism evidence="13 14">
    <name type="scientific">Stylonychia lemnae</name>
    <name type="common">Ciliate</name>
    <dbReference type="NCBI Taxonomy" id="5949"/>
    <lineage>
        <taxon>Eukaryota</taxon>
        <taxon>Sar</taxon>
        <taxon>Alveolata</taxon>
        <taxon>Ciliophora</taxon>
        <taxon>Intramacronucleata</taxon>
        <taxon>Spirotrichea</taxon>
        <taxon>Stichotrichia</taxon>
        <taxon>Sporadotrichida</taxon>
        <taxon>Oxytrichidae</taxon>
        <taxon>Stylonychinae</taxon>
        <taxon>Stylonychia</taxon>
    </lineage>
</organism>
<dbReference type="PROSITE" id="PS50011">
    <property type="entry name" value="PROTEIN_KINASE_DOM"/>
    <property type="match status" value="1"/>
</dbReference>
<dbReference type="InterPro" id="IPR011009">
    <property type="entry name" value="Kinase-like_dom_sf"/>
</dbReference>
<dbReference type="PANTHER" id="PTHR24055">
    <property type="entry name" value="MITOGEN-ACTIVATED PROTEIN KINASE"/>
    <property type="match status" value="1"/>
</dbReference>
<dbReference type="Pfam" id="PF00069">
    <property type="entry name" value="Pkinase"/>
    <property type="match status" value="2"/>
</dbReference>
<comment type="catalytic activity">
    <reaction evidence="10">
        <text>L-threonyl-[protein] + ATP = O-phospho-L-threonyl-[protein] + ADP + H(+)</text>
        <dbReference type="Rhea" id="RHEA:46608"/>
        <dbReference type="Rhea" id="RHEA-COMP:11060"/>
        <dbReference type="Rhea" id="RHEA-COMP:11605"/>
        <dbReference type="ChEBI" id="CHEBI:15378"/>
        <dbReference type="ChEBI" id="CHEBI:30013"/>
        <dbReference type="ChEBI" id="CHEBI:30616"/>
        <dbReference type="ChEBI" id="CHEBI:61977"/>
        <dbReference type="ChEBI" id="CHEBI:456216"/>
        <dbReference type="EC" id="2.7.11.24"/>
    </reaction>
</comment>
<dbReference type="PROSITE" id="PS01351">
    <property type="entry name" value="MAPK"/>
    <property type="match status" value="1"/>
</dbReference>
<accession>A0A078BAY0</accession>
<dbReference type="Proteomes" id="UP000039865">
    <property type="component" value="Unassembled WGS sequence"/>
</dbReference>
<evidence type="ECO:0000256" key="11">
    <source>
        <dbReference type="SAM" id="MobiDB-lite"/>
    </source>
</evidence>
<comment type="catalytic activity">
    <reaction evidence="6">
        <text>L-threonyl-[protein] + ATP = O-phospho-L-threonyl-[protein] + ADP + H(+)</text>
        <dbReference type="Rhea" id="RHEA:46608"/>
        <dbReference type="Rhea" id="RHEA-COMP:11060"/>
        <dbReference type="Rhea" id="RHEA-COMP:11605"/>
        <dbReference type="ChEBI" id="CHEBI:15378"/>
        <dbReference type="ChEBI" id="CHEBI:30013"/>
        <dbReference type="ChEBI" id="CHEBI:30616"/>
        <dbReference type="ChEBI" id="CHEBI:61977"/>
        <dbReference type="ChEBI" id="CHEBI:456216"/>
        <dbReference type="EC" id="2.7.11.1"/>
    </reaction>
</comment>
<proteinExistence type="inferred from homology"/>
<keyword evidence="14" id="KW-1185">Reference proteome</keyword>
<evidence type="ECO:0000256" key="4">
    <source>
        <dbReference type="ARBA" id="ARBA00022777"/>
    </source>
</evidence>
<dbReference type="PROSITE" id="PS00107">
    <property type="entry name" value="PROTEIN_KINASE_ATP"/>
    <property type="match status" value="1"/>
</dbReference>
<dbReference type="OMA" id="HINDPTN"/>
<dbReference type="Gene3D" id="3.30.200.20">
    <property type="entry name" value="Phosphorylase Kinase, domain 1"/>
    <property type="match status" value="1"/>
</dbReference>
<feature type="region of interest" description="Disordered" evidence="11">
    <location>
        <begin position="188"/>
        <end position="249"/>
    </location>
</feature>
<evidence type="ECO:0000313" key="14">
    <source>
        <dbReference type="Proteomes" id="UP000039865"/>
    </source>
</evidence>
<feature type="compositionally biased region" description="Basic and acidic residues" evidence="11">
    <location>
        <begin position="188"/>
        <end position="232"/>
    </location>
</feature>
<comment type="similarity">
    <text evidence="10">Belongs to the protein kinase superfamily. Ser/Thr protein kinase family. MAP kinase subfamily.</text>
</comment>
<dbReference type="GO" id="GO:0005524">
    <property type="term" value="F:ATP binding"/>
    <property type="evidence" value="ECO:0007669"/>
    <property type="project" value="UniProtKB-UniRule"/>
</dbReference>
<keyword evidence="4 10" id="KW-0418">Kinase</keyword>
<evidence type="ECO:0000256" key="3">
    <source>
        <dbReference type="ARBA" id="ARBA00022741"/>
    </source>
</evidence>
<keyword evidence="10" id="KW-0460">Magnesium</keyword>
<dbReference type="CDD" id="cd07834">
    <property type="entry name" value="STKc_MAPK"/>
    <property type="match status" value="1"/>
</dbReference>
<keyword evidence="5 8" id="KW-0067">ATP-binding</keyword>
<dbReference type="FunFam" id="1.10.510.10:FF:000405">
    <property type="entry name" value="Mitogen-activated protein kinase"/>
    <property type="match status" value="1"/>
</dbReference>
<keyword evidence="3 8" id="KW-0547">Nucleotide-binding</keyword>
<dbReference type="OrthoDB" id="192887at2759"/>
<dbReference type="EC" id="2.7.11.24" evidence="10"/>
<name>A0A078BAY0_STYLE</name>
<evidence type="ECO:0000256" key="9">
    <source>
        <dbReference type="RuleBase" id="RU000304"/>
    </source>
</evidence>
<keyword evidence="1 9" id="KW-0723">Serine/threonine-protein kinase</keyword>
<dbReference type="AlphaFoldDB" id="A0A078BAY0"/>
<dbReference type="InterPro" id="IPR003527">
    <property type="entry name" value="MAP_kinase_CS"/>
</dbReference>
<dbReference type="FunCoup" id="A0A078BAY0">
    <property type="interactions" value="44"/>
</dbReference>
<comment type="cofactor">
    <cofactor evidence="10">
        <name>Mg(2+)</name>
        <dbReference type="ChEBI" id="CHEBI:18420"/>
    </cofactor>
</comment>
<keyword evidence="2 10" id="KW-0808">Transferase</keyword>
<evidence type="ECO:0000313" key="13">
    <source>
        <dbReference type="EMBL" id="CDW91544.1"/>
    </source>
</evidence>